<feature type="region of interest" description="Disordered" evidence="1">
    <location>
        <begin position="58"/>
        <end position="110"/>
    </location>
</feature>
<dbReference type="EMBL" id="CAAE01015000">
    <property type="protein sequence ID" value="CAG08663.1"/>
    <property type="molecule type" value="Genomic_DNA"/>
</dbReference>
<accession>Q4RSG9</accession>
<name>Q4RSG9_TETNG</name>
<sequence>MALDWPGQTPSISAHRSALPLYCPLHSSAAIDGQVWAQITPAARVFWPGPINHLKMRPVIISKPPREQTGAESTSSVDTPRGDPTEKRSSHSKHKHKKPNYARKPDISSP</sequence>
<evidence type="ECO:0000313" key="2">
    <source>
        <dbReference type="EMBL" id="CAG08663.1"/>
    </source>
</evidence>
<protein>
    <submittedName>
        <fullName evidence="2">(spotted green pufferfish) hypothetical protein</fullName>
    </submittedName>
</protein>
<gene>
    <name evidence="2" type="ORF">GSTENG00029701001</name>
</gene>
<dbReference type="KEGG" id="tng:GSTEN00029701G001"/>
<reference evidence="2" key="2">
    <citation type="submission" date="2004-02" db="EMBL/GenBank/DDBJ databases">
        <authorList>
            <consortium name="Genoscope"/>
            <consortium name="Whitehead Institute Centre for Genome Research"/>
        </authorList>
    </citation>
    <scope>NUCLEOTIDE SEQUENCE</scope>
</reference>
<reference evidence="2" key="1">
    <citation type="journal article" date="2004" name="Nature">
        <title>Genome duplication in the teleost fish Tetraodon nigroviridis reveals the early vertebrate proto-karyotype.</title>
        <authorList>
            <person name="Jaillon O."/>
            <person name="Aury J.-M."/>
            <person name="Brunet F."/>
            <person name="Petit J.-L."/>
            <person name="Stange-Thomann N."/>
            <person name="Mauceli E."/>
            <person name="Bouneau L."/>
            <person name="Fischer C."/>
            <person name="Ozouf-Costaz C."/>
            <person name="Bernot A."/>
            <person name="Nicaud S."/>
            <person name="Jaffe D."/>
            <person name="Fisher S."/>
            <person name="Lutfalla G."/>
            <person name="Dossat C."/>
            <person name="Segurens B."/>
            <person name="Dasilva C."/>
            <person name="Salanoubat M."/>
            <person name="Levy M."/>
            <person name="Boudet N."/>
            <person name="Castellano S."/>
            <person name="Anthouard V."/>
            <person name="Jubin C."/>
            <person name="Castelli V."/>
            <person name="Katinka M."/>
            <person name="Vacherie B."/>
            <person name="Biemont C."/>
            <person name="Skalli Z."/>
            <person name="Cattolico L."/>
            <person name="Poulain J."/>
            <person name="De Berardinis V."/>
            <person name="Cruaud C."/>
            <person name="Duprat S."/>
            <person name="Brottier P."/>
            <person name="Coutanceau J.-P."/>
            <person name="Gouzy J."/>
            <person name="Parra G."/>
            <person name="Lardier G."/>
            <person name="Chapple C."/>
            <person name="McKernan K.J."/>
            <person name="McEwan P."/>
            <person name="Bosak S."/>
            <person name="Kellis M."/>
            <person name="Volff J.-N."/>
            <person name="Guigo R."/>
            <person name="Zody M.C."/>
            <person name="Mesirov J."/>
            <person name="Lindblad-Toh K."/>
            <person name="Birren B."/>
            <person name="Nusbaum C."/>
            <person name="Kahn D."/>
            <person name="Robinson-Rechavi M."/>
            <person name="Laudet V."/>
            <person name="Schachter V."/>
            <person name="Quetier F."/>
            <person name="Saurin W."/>
            <person name="Scarpelli C."/>
            <person name="Wincker P."/>
            <person name="Lander E.S."/>
            <person name="Weissenbach J."/>
            <person name="Roest Crollius H."/>
        </authorList>
    </citation>
    <scope>NUCLEOTIDE SEQUENCE [LARGE SCALE GENOMIC DNA]</scope>
</reference>
<dbReference type="AlphaFoldDB" id="Q4RSG9"/>
<comment type="caution">
    <text evidence="2">The sequence shown here is derived from an EMBL/GenBank/DDBJ whole genome shotgun (WGS) entry which is preliminary data.</text>
</comment>
<evidence type="ECO:0000256" key="1">
    <source>
        <dbReference type="SAM" id="MobiDB-lite"/>
    </source>
</evidence>
<feature type="compositionally biased region" description="Basic residues" evidence="1">
    <location>
        <begin position="90"/>
        <end position="101"/>
    </location>
</feature>
<proteinExistence type="predicted"/>
<feature type="compositionally biased region" description="Basic and acidic residues" evidence="1">
    <location>
        <begin position="80"/>
        <end position="89"/>
    </location>
</feature>
<organism evidence="2">
    <name type="scientific">Tetraodon nigroviridis</name>
    <name type="common">Spotted green pufferfish</name>
    <name type="synonym">Chelonodon nigroviridis</name>
    <dbReference type="NCBI Taxonomy" id="99883"/>
    <lineage>
        <taxon>Eukaryota</taxon>
        <taxon>Metazoa</taxon>
        <taxon>Chordata</taxon>
        <taxon>Craniata</taxon>
        <taxon>Vertebrata</taxon>
        <taxon>Euteleostomi</taxon>
        <taxon>Actinopterygii</taxon>
        <taxon>Neopterygii</taxon>
        <taxon>Teleostei</taxon>
        <taxon>Neoteleostei</taxon>
        <taxon>Acanthomorphata</taxon>
        <taxon>Eupercaria</taxon>
        <taxon>Tetraodontiformes</taxon>
        <taxon>Tetradontoidea</taxon>
        <taxon>Tetraodontidae</taxon>
        <taxon>Tetraodon</taxon>
    </lineage>
</organism>